<protein>
    <submittedName>
        <fullName evidence="3">Uncharacterized protein</fullName>
    </submittedName>
</protein>
<reference evidence="4" key="2">
    <citation type="journal article" date="2016" name="Sci. Rep.">
        <title>Dictyocaulus viviparus genome, variome and transcriptome elucidate lungworm biology and support future intervention.</title>
        <authorList>
            <person name="McNulty S.N."/>
            <person name="Strube C."/>
            <person name="Rosa B.A."/>
            <person name="Martin J.C."/>
            <person name="Tyagi R."/>
            <person name="Choi Y.J."/>
            <person name="Wang Q."/>
            <person name="Hallsworth Pepin K."/>
            <person name="Zhang X."/>
            <person name="Ozersky P."/>
            <person name="Wilson R.K."/>
            <person name="Sternberg P.W."/>
            <person name="Gasser R.B."/>
            <person name="Mitreva M."/>
        </authorList>
    </citation>
    <scope>NUCLEOTIDE SEQUENCE [LARGE SCALE GENOMIC DNA]</scope>
    <source>
        <strain evidence="4">HannoverDv2000</strain>
    </source>
</reference>
<name>A0A0D8XPL3_DICVI</name>
<evidence type="ECO:0000256" key="2">
    <source>
        <dbReference type="SAM" id="Phobius"/>
    </source>
</evidence>
<feature type="region of interest" description="Disordered" evidence="1">
    <location>
        <begin position="109"/>
        <end position="134"/>
    </location>
</feature>
<sequence length="303" mass="34311">MTKLGVTPGVHGDEEKADSTTADGTIKPDSKVFTVLQPTMIPVHMAPPPAPRRLSMAGIMLRGILLFLLFVSCFTAGLVLIYGVDTIYTGLFGVSNSDQNTVTTTAAHMEPQGLINPVDGDSSNPKDDKTNGDDEVKIFLNSIPLARFMVIESASSDDGKVPQSKEINERPLHPYEQQEAPFEAYNNRPPFMNLLPQMLSLQARQMAHAQAMRQMRMRRLQHAIFQQMMRMAMMRAEFMQMEHQRRIAMENEIARSIAQARWEQTQRARAAEEYEAEMQRAQWIQAQAQRAQWDRAQAQAQYE</sequence>
<keyword evidence="2" id="KW-0812">Transmembrane</keyword>
<dbReference type="AlphaFoldDB" id="A0A0D8XPL3"/>
<feature type="compositionally biased region" description="Basic and acidic residues" evidence="1">
    <location>
        <begin position="124"/>
        <end position="134"/>
    </location>
</feature>
<dbReference type="Proteomes" id="UP000053766">
    <property type="component" value="Unassembled WGS sequence"/>
</dbReference>
<organism evidence="3 4">
    <name type="scientific">Dictyocaulus viviparus</name>
    <name type="common">Bovine lungworm</name>
    <dbReference type="NCBI Taxonomy" id="29172"/>
    <lineage>
        <taxon>Eukaryota</taxon>
        <taxon>Metazoa</taxon>
        <taxon>Ecdysozoa</taxon>
        <taxon>Nematoda</taxon>
        <taxon>Chromadorea</taxon>
        <taxon>Rhabditida</taxon>
        <taxon>Rhabditina</taxon>
        <taxon>Rhabditomorpha</taxon>
        <taxon>Strongyloidea</taxon>
        <taxon>Metastrongylidae</taxon>
        <taxon>Dictyocaulus</taxon>
    </lineage>
</organism>
<feature type="transmembrane region" description="Helical" evidence="2">
    <location>
        <begin position="59"/>
        <end position="82"/>
    </location>
</feature>
<evidence type="ECO:0000256" key="1">
    <source>
        <dbReference type="SAM" id="MobiDB-lite"/>
    </source>
</evidence>
<feature type="non-terminal residue" evidence="3">
    <location>
        <position position="303"/>
    </location>
</feature>
<dbReference type="EMBL" id="KN716344">
    <property type="protein sequence ID" value="KJH46593.1"/>
    <property type="molecule type" value="Genomic_DNA"/>
</dbReference>
<accession>A0A0D8XPL3</accession>
<keyword evidence="4" id="KW-1185">Reference proteome</keyword>
<gene>
    <name evidence="3" type="ORF">DICVIV_07338</name>
</gene>
<keyword evidence="2" id="KW-1133">Transmembrane helix</keyword>
<feature type="region of interest" description="Disordered" evidence="1">
    <location>
        <begin position="1"/>
        <end position="25"/>
    </location>
</feature>
<dbReference type="OrthoDB" id="5876560at2759"/>
<reference evidence="3 4" key="1">
    <citation type="submission" date="2013-11" db="EMBL/GenBank/DDBJ databases">
        <title>Draft genome of the bovine lungworm Dictyocaulus viviparus.</title>
        <authorList>
            <person name="Mitreva M."/>
        </authorList>
    </citation>
    <scope>NUCLEOTIDE SEQUENCE [LARGE SCALE GENOMIC DNA]</scope>
    <source>
        <strain evidence="3 4">HannoverDv2000</strain>
    </source>
</reference>
<evidence type="ECO:0000313" key="4">
    <source>
        <dbReference type="Proteomes" id="UP000053766"/>
    </source>
</evidence>
<proteinExistence type="predicted"/>
<evidence type="ECO:0000313" key="3">
    <source>
        <dbReference type="EMBL" id="KJH46593.1"/>
    </source>
</evidence>
<dbReference type="STRING" id="29172.A0A0D8XPL3"/>
<keyword evidence="2" id="KW-0472">Membrane</keyword>